<dbReference type="Gene3D" id="3.30.420.10">
    <property type="entry name" value="Ribonuclease H-like superfamily/Ribonuclease H"/>
    <property type="match status" value="1"/>
</dbReference>
<dbReference type="InterPro" id="IPR054465">
    <property type="entry name" value="Integrase_p58-like_C"/>
</dbReference>
<evidence type="ECO:0000259" key="1">
    <source>
        <dbReference type="PROSITE" id="PS50994"/>
    </source>
</evidence>
<organism evidence="2 3">
    <name type="scientific">Cyprinus carpio</name>
    <name type="common">Common carp</name>
    <dbReference type="NCBI Taxonomy" id="7962"/>
    <lineage>
        <taxon>Eukaryota</taxon>
        <taxon>Metazoa</taxon>
        <taxon>Chordata</taxon>
        <taxon>Craniata</taxon>
        <taxon>Vertebrata</taxon>
        <taxon>Euteleostomi</taxon>
        <taxon>Actinopterygii</taxon>
        <taxon>Neopterygii</taxon>
        <taxon>Teleostei</taxon>
        <taxon>Ostariophysi</taxon>
        <taxon>Cypriniformes</taxon>
        <taxon>Cyprinidae</taxon>
        <taxon>Cyprininae</taxon>
        <taxon>Cyprinus</taxon>
    </lineage>
</organism>
<dbReference type="InterPro" id="IPR001584">
    <property type="entry name" value="Integrase_cat-core"/>
</dbReference>
<feature type="domain" description="Integrase catalytic" evidence="1">
    <location>
        <begin position="34"/>
        <end position="193"/>
    </location>
</feature>
<evidence type="ECO:0000313" key="2">
    <source>
        <dbReference type="Ensembl" id="ENSCCRP00015006614.1"/>
    </source>
</evidence>
<proteinExistence type="predicted"/>
<dbReference type="FunFam" id="3.30.420.10:FF:000032">
    <property type="entry name" value="Retrovirus-related Pol polyprotein from transposon 297-like Protein"/>
    <property type="match status" value="1"/>
</dbReference>
<evidence type="ECO:0000313" key="3">
    <source>
        <dbReference type="Proteomes" id="UP000694700"/>
    </source>
</evidence>
<dbReference type="InterPro" id="IPR050951">
    <property type="entry name" value="Retrovirus_Pol_polyprotein"/>
</dbReference>
<dbReference type="SUPFAM" id="SSF53098">
    <property type="entry name" value="Ribonuclease H-like"/>
    <property type="match status" value="1"/>
</dbReference>
<sequence>MLHNMVTGGHLGVQKLQGKVKDPRNPQAPLCPSFVSRPYERVALDILGPLPETRDKNRYILVVGDYFSKWTEAFALPNQEAQSVAKVFVEEWVCRYGVPRSLHSDQGRNFESLLFQEVCRLLEINKTRTSPYHPQSDGLVECFNRTLLAMLSLFVDENQNNWDSLLPYVMMAYRSSVHATTGFTPYKVMFGREMVLPVDVMLNVNLEEAFDSPKEYVQRMAETLSTVVGAVQQHQLQASSRQKKYFDFRAQVQYFVEGELVWVRNKARKKGVCFKLQRTYKGPFKVIERLSDVLYQIQPIKGGKTVVVHYNRLKPCVSQFVSERLEGSAESEQQPQHQKIFIKRQCPPPMIQCPSSRSAVTPTLIVMVQILLI</sequence>
<dbReference type="PANTHER" id="PTHR37984">
    <property type="entry name" value="PROTEIN CBG26694"/>
    <property type="match status" value="1"/>
</dbReference>
<dbReference type="Ensembl" id="ENSCCRT00015006876.1">
    <property type="protein sequence ID" value="ENSCCRP00015006614.1"/>
    <property type="gene ID" value="ENSCCRG00015003348.1"/>
</dbReference>
<dbReference type="InterPro" id="IPR012337">
    <property type="entry name" value="RNaseH-like_sf"/>
</dbReference>
<accession>A0A8C1SDX8</accession>
<dbReference type="GO" id="GO:0003676">
    <property type="term" value="F:nucleic acid binding"/>
    <property type="evidence" value="ECO:0007669"/>
    <property type="project" value="InterPro"/>
</dbReference>
<name>A0A8C1SDX8_CYPCA</name>
<dbReference type="AlphaFoldDB" id="A0A8C1SDX8"/>
<dbReference type="PANTHER" id="PTHR37984:SF15">
    <property type="entry name" value="INTEGRASE CATALYTIC DOMAIN-CONTAINING PROTEIN"/>
    <property type="match status" value="1"/>
</dbReference>
<dbReference type="GO" id="GO:0015074">
    <property type="term" value="P:DNA integration"/>
    <property type="evidence" value="ECO:0007669"/>
    <property type="project" value="InterPro"/>
</dbReference>
<dbReference type="Pfam" id="PF00665">
    <property type="entry name" value="rve"/>
    <property type="match status" value="1"/>
</dbReference>
<protein>
    <recommendedName>
        <fullName evidence="1">Integrase catalytic domain-containing protein</fullName>
    </recommendedName>
</protein>
<reference evidence="2" key="1">
    <citation type="submission" date="2025-08" db="UniProtKB">
        <authorList>
            <consortium name="Ensembl"/>
        </authorList>
    </citation>
    <scope>IDENTIFICATION</scope>
</reference>
<dbReference type="Proteomes" id="UP000694700">
    <property type="component" value="Unplaced"/>
</dbReference>
<dbReference type="Pfam" id="PF22938">
    <property type="entry name" value="Integrase_p58_C"/>
    <property type="match status" value="1"/>
</dbReference>
<dbReference type="PROSITE" id="PS50994">
    <property type="entry name" value="INTEGRASE"/>
    <property type="match status" value="1"/>
</dbReference>
<dbReference type="InterPro" id="IPR036397">
    <property type="entry name" value="RNaseH_sf"/>
</dbReference>